<proteinExistence type="predicted"/>
<feature type="transmembrane region" description="Helical" evidence="2">
    <location>
        <begin position="12"/>
        <end position="29"/>
    </location>
</feature>
<feature type="region of interest" description="Disordered" evidence="1">
    <location>
        <begin position="391"/>
        <end position="412"/>
    </location>
</feature>
<comment type="caution">
    <text evidence="3">The sequence shown here is derived from an EMBL/GenBank/DDBJ whole genome shotgun (WGS) entry which is preliminary data.</text>
</comment>
<feature type="region of interest" description="Disordered" evidence="1">
    <location>
        <begin position="329"/>
        <end position="348"/>
    </location>
</feature>
<keyword evidence="4" id="KW-1185">Reference proteome</keyword>
<keyword evidence="2" id="KW-0812">Transmembrane</keyword>
<organism evidence="3 4">
    <name type="scientific">Coemansia asiatica</name>
    <dbReference type="NCBI Taxonomy" id="1052880"/>
    <lineage>
        <taxon>Eukaryota</taxon>
        <taxon>Fungi</taxon>
        <taxon>Fungi incertae sedis</taxon>
        <taxon>Zoopagomycota</taxon>
        <taxon>Kickxellomycotina</taxon>
        <taxon>Kickxellomycetes</taxon>
        <taxon>Kickxellales</taxon>
        <taxon>Kickxellaceae</taxon>
        <taxon>Coemansia</taxon>
    </lineage>
</organism>
<name>A0A9W7XNS3_9FUNG</name>
<accession>A0A9W7XNS3</accession>
<dbReference type="Proteomes" id="UP001145021">
    <property type="component" value="Unassembled WGS sequence"/>
</dbReference>
<keyword evidence="2" id="KW-0472">Membrane</keyword>
<sequence length="512" mass="57031">MGANTLSNTNIFTYFLLTGLGICSWLVSLPRRSMEFALYCLDTFESIMLSFVWEYQGENILQFLFKHQYVQAGTLVINKTSSNRTMQAGNVQARGVQTEAAEANGISTKQRSTRDALIDKMLEDLVPALLHALHEMPKRNELAELAHEQTQLVKSIYEKQQKLMADHNQPDNGHSDIVAPVLQLLISRVNAVDTRLFHVLSKLDSSKDGREINAEVDNRLKPLIESLGAIKAKYEADRILAAEVMQSLANLDKVISTTAVPKRHADAWVETESFISILSESASNASSSLAAPLAKEDCDNPIEQGTDVSSQLSAENSCLRSDNNSICSIKSSPRNISPGADSTNEDRVPLVTIERVVSTSSSDQDPVPFAKEKIPSDTTLRKVHYYKSSIKNTSSKDDDPAHVQGTKNRSSRRFSLKNGIRRHSCILKPFDDIQYEIESSDMSIKHELVFTATVLDKSENPHYLRICSPIAIVFQNTLGPSIQELPDYRNSSMDRLLLRNIDDKSENPPSYS</sequence>
<evidence type="ECO:0000256" key="2">
    <source>
        <dbReference type="SAM" id="Phobius"/>
    </source>
</evidence>
<evidence type="ECO:0000313" key="3">
    <source>
        <dbReference type="EMBL" id="KAJ1646421.1"/>
    </source>
</evidence>
<keyword evidence="2" id="KW-1133">Transmembrane helix</keyword>
<dbReference type="EMBL" id="JANBOH010000062">
    <property type="protein sequence ID" value="KAJ1646421.1"/>
    <property type="molecule type" value="Genomic_DNA"/>
</dbReference>
<dbReference type="AlphaFoldDB" id="A0A9W7XNS3"/>
<evidence type="ECO:0000313" key="4">
    <source>
        <dbReference type="Proteomes" id="UP001145021"/>
    </source>
</evidence>
<gene>
    <name evidence="3" type="ORF">LPJ64_002116</name>
</gene>
<protein>
    <submittedName>
        <fullName evidence="3">Uncharacterized protein</fullName>
    </submittedName>
</protein>
<evidence type="ECO:0000256" key="1">
    <source>
        <dbReference type="SAM" id="MobiDB-lite"/>
    </source>
</evidence>
<reference evidence="3" key="1">
    <citation type="submission" date="2022-07" db="EMBL/GenBank/DDBJ databases">
        <title>Phylogenomic reconstructions and comparative analyses of Kickxellomycotina fungi.</title>
        <authorList>
            <person name="Reynolds N.K."/>
            <person name="Stajich J.E."/>
            <person name="Barry K."/>
            <person name="Grigoriev I.V."/>
            <person name="Crous P."/>
            <person name="Smith M.E."/>
        </authorList>
    </citation>
    <scope>NUCLEOTIDE SEQUENCE</scope>
    <source>
        <strain evidence="3">NBRC 105413</strain>
    </source>
</reference>